<organism evidence="1">
    <name type="scientific">uncultured Caudovirales phage</name>
    <dbReference type="NCBI Taxonomy" id="2100421"/>
    <lineage>
        <taxon>Viruses</taxon>
        <taxon>Duplodnaviria</taxon>
        <taxon>Heunggongvirae</taxon>
        <taxon>Uroviricota</taxon>
        <taxon>Caudoviricetes</taxon>
        <taxon>Peduoviridae</taxon>
        <taxon>Maltschvirus</taxon>
        <taxon>Maltschvirus maltsch</taxon>
    </lineage>
</organism>
<evidence type="ECO:0000313" key="1">
    <source>
        <dbReference type="EMBL" id="CAB4133945.1"/>
    </source>
</evidence>
<proteinExistence type="predicted"/>
<sequence>MKKIPPYGKPLAELIKSGKTPNNSINLFIGNLAWQKGKNFSVSCPERTLIIPPWDAPYLYWWPVNSCDVIIFDTGYAEQDYINDLVECLYTDGADIARYISPSYNLTIYHKE</sequence>
<dbReference type="EMBL" id="LR796278">
    <property type="protein sequence ID" value="CAB4133945.1"/>
    <property type="molecule type" value="Genomic_DNA"/>
</dbReference>
<reference evidence="1" key="1">
    <citation type="submission" date="2020-04" db="EMBL/GenBank/DDBJ databases">
        <authorList>
            <person name="Chiriac C."/>
            <person name="Salcher M."/>
            <person name="Ghai R."/>
            <person name="Kavagutti S V."/>
        </authorList>
    </citation>
    <scope>NUCLEOTIDE SEQUENCE</scope>
</reference>
<protein>
    <submittedName>
        <fullName evidence="1">Uncharacterized protein</fullName>
    </submittedName>
</protein>
<name>A0A6J5LID1_9CAUD</name>
<accession>A0A6J5LID1</accession>
<gene>
    <name evidence="1" type="ORF">UFOVP265_32</name>
</gene>